<protein>
    <submittedName>
        <fullName evidence="8">Cation transporter</fullName>
    </submittedName>
</protein>
<evidence type="ECO:0000256" key="7">
    <source>
        <dbReference type="SAM" id="MobiDB-lite"/>
    </source>
</evidence>
<comment type="subcellular location">
    <subcellularLocation>
        <location evidence="1">Cell membrane</location>
        <topology evidence="1">Multi-pass membrane protein</topology>
    </subcellularLocation>
</comment>
<proteinExistence type="inferred from homology"/>
<accession>A0A556ABW3</accession>
<dbReference type="InterPro" id="IPR002758">
    <property type="entry name" value="Cation_antiport_E"/>
</dbReference>
<comment type="caution">
    <text evidence="8">The sequence shown here is derived from an EMBL/GenBank/DDBJ whole genome shotgun (WGS) entry which is preliminary data.</text>
</comment>
<evidence type="ECO:0000256" key="2">
    <source>
        <dbReference type="ARBA" id="ARBA00006228"/>
    </source>
</evidence>
<keyword evidence="4" id="KW-0812">Transmembrane</keyword>
<name>A0A556ABW3_9BURK</name>
<sequence>MTVPVRSLIPALLWRSAGFGTIWWAMTEGAAGTLGFGLLASAAAASASVALLPPPWPRPRLMALLRFVPFFLRQSIAGGADVVRRACAPRVPTAPALVAYPVAGMGATERVVFTLVVNLIPGTLSARLEDERLILHVIDRHLPVHAALQQLEERVAAVFGRAAGRGDGHTDRGTAGHADEETRPDGRMSP</sequence>
<comment type="similarity">
    <text evidence="2">Belongs to the CPA3 antiporters (TC 2.A.63) subunit E family.</text>
</comment>
<evidence type="ECO:0000256" key="6">
    <source>
        <dbReference type="ARBA" id="ARBA00023136"/>
    </source>
</evidence>
<evidence type="ECO:0000256" key="1">
    <source>
        <dbReference type="ARBA" id="ARBA00004651"/>
    </source>
</evidence>
<organism evidence="8 9">
    <name type="scientific">Verticiella sediminum</name>
    <dbReference type="NCBI Taxonomy" id="1247510"/>
    <lineage>
        <taxon>Bacteria</taxon>
        <taxon>Pseudomonadati</taxon>
        <taxon>Pseudomonadota</taxon>
        <taxon>Betaproteobacteria</taxon>
        <taxon>Burkholderiales</taxon>
        <taxon>Alcaligenaceae</taxon>
        <taxon>Verticiella</taxon>
    </lineage>
</organism>
<dbReference type="GO" id="GO:0008324">
    <property type="term" value="F:monoatomic cation transmembrane transporter activity"/>
    <property type="evidence" value="ECO:0007669"/>
    <property type="project" value="InterPro"/>
</dbReference>
<evidence type="ECO:0000256" key="5">
    <source>
        <dbReference type="ARBA" id="ARBA00022989"/>
    </source>
</evidence>
<evidence type="ECO:0000313" key="9">
    <source>
        <dbReference type="Proteomes" id="UP000318405"/>
    </source>
</evidence>
<evidence type="ECO:0000313" key="8">
    <source>
        <dbReference type="EMBL" id="TSH90363.1"/>
    </source>
</evidence>
<dbReference type="GO" id="GO:0005886">
    <property type="term" value="C:plasma membrane"/>
    <property type="evidence" value="ECO:0007669"/>
    <property type="project" value="UniProtKB-SubCell"/>
</dbReference>
<keyword evidence="3" id="KW-1003">Cell membrane</keyword>
<dbReference type="PANTHER" id="PTHR34584">
    <property type="entry name" value="NA(+)/H(+) ANTIPORTER SUBUNIT E1"/>
    <property type="match status" value="1"/>
</dbReference>
<dbReference type="PANTHER" id="PTHR34584:SF1">
    <property type="entry name" value="NA(+)_H(+) ANTIPORTER SUBUNIT E1"/>
    <property type="match status" value="1"/>
</dbReference>
<evidence type="ECO:0000256" key="4">
    <source>
        <dbReference type="ARBA" id="ARBA00022692"/>
    </source>
</evidence>
<dbReference type="AlphaFoldDB" id="A0A556ABW3"/>
<dbReference type="OrthoDB" id="7852837at2"/>
<dbReference type="Proteomes" id="UP000318405">
    <property type="component" value="Unassembled WGS sequence"/>
</dbReference>
<feature type="compositionally biased region" description="Basic and acidic residues" evidence="7">
    <location>
        <begin position="164"/>
        <end position="190"/>
    </location>
</feature>
<keyword evidence="6" id="KW-0472">Membrane</keyword>
<dbReference type="Pfam" id="PF01899">
    <property type="entry name" value="MNHE"/>
    <property type="match status" value="1"/>
</dbReference>
<gene>
    <name evidence="8" type="ORF">FOZ76_21295</name>
</gene>
<dbReference type="EMBL" id="VLTJ01000039">
    <property type="protein sequence ID" value="TSH90363.1"/>
    <property type="molecule type" value="Genomic_DNA"/>
</dbReference>
<keyword evidence="5" id="KW-1133">Transmembrane helix</keyword>
<feature type="region of interest" description="Disordered" evidence="7">
    <location>
        <begin position="163"/>
        <end position="190"/>
    </location>
</feature>
<reference evidence="8 9" key="1">
    <citation type="submission" date="2019-07" db="EMBL/GenBank/DDBJ databases">
        <title>Qingshengfaniella alkalisoli gen. nov., sp. nov., isolated from saline soil.</title>
        <authorList>
            <person name="Xu L."/>
            <person name="Huang X.-X."/>
            <person name="Sun J.-Q."/>
        </authorList>
    </citation>
    <scope>NUCLEOTIDE SEQUENCE [LARGE SCALE GENOMIC DNA]</scope>
    <source>
        <strain evidence="8 9">DSM 27279</strain>
    </source>
</reference>
<evidence type="ECO:0000256" key="3">
    <source>
        <dbReference type="ARBA" id="ARBA00022475"/>
    </source>
</evidence>
<keyword evidence="9" id="KW-1185">Reference proteome</keyword>